<gene>
    <name evidence="2" type="ORF">Zmor_002077</name>
</gene>
<protein>
    <recommendedName>
        <fullName evidence="1">CRAL-TRIO domain-containing protein</fullName>
    </recommendedName>
</protein>
<dbReference type="SUPFAM" id="SSF46938">
    <property type="entry name" value="CRAL/TRIO N-terminal domain"/>
    <property type="match status" value="1"/>
</dbReference>
<dbReference type="SMART" id="SM00516">
    <property type="entry name" value="SEC14"/>
    <property type="match status" value="1"/>
</dbReference>
<reference evidence="2" key="1">
    <citation type="journal article" date="2023" name="G3 (Bethesda)">
        <title>Whole genome assemblies of Zophobas morio and Tenebrio molitor.</title>
        <authorList>
            <person name="Kaur S."/>
            <person name="Stinson S.A."/>
            <person name="diCenzo G.C."/>
        </authorList>
    </citation>
    <scope>NUCLEOTIDE SEQUENCE</scope>
    <source>
        <strain evidence="2">QUZm001</strain>
    </source>
</reference>
<organism evidence="2 3">
    <name type="scientific">Zophobas morio</name>
    <dbReference type="NCBI Taxonomy" id="2755281"/>
    <lineage>
        <taxon>Eukaryota</taxon>
        <taxon>Metazoa</taxon>
        <taxon>Ecdysozoa</taxon>
        <taxon>Arthropoda</taxon>
        <taxon>Hexapoda</taxon>
        <taxon>Insecta</taxon>
        <taxon>Pterygota</taxon>
        <taxon>Neoptera</taxon>
        <taxon>Endopterygota</taxon>
        <taxon>Coleoptera</taxon>
        <taxon>Polyphaga</taxon>
        <taxon>Cucujiformia</taxon>
        <taxon>Tenebrionidae</taxon>
        <taxon>Zophobas</taxon>
    </lineage>
</organism>
<dbReference type="PROSITE" id="PS50191">
    <property type="entry name" value="CRAL_TRIO"/>
    <property type="match status" value="1"/>
</dbReference>
<dbReference type="Pfam" id="PF00650">
    <property type="entry name" value="CRAL_TRIO"/>
    <property type="match status" value="1"/>
</dbReference>
<dbReference type="PANTHER" id="PTHR10174">
    <property type="entry name" value="ALPHA-TOCOPHEROL TRANSFER PROTEIN-RELATED"/>
    <property type="match status" value="1"/>
</dbReference>
<comment type="caution">
    <text evidence="2">The sequence shown here is derived from an EMBL/GenBank/DDBJ whole genome shotgun (WGS) entry which is preliminary data.</text>
</comment>
<dbReference type="AlphaFoldDB" id="A0AA38J8Y6"/>
<dbReference type="PRINTS" id="PR00180">
    <property type="entry name" value="CRETINALDHBP"/>
</dbReference>
<dbReference type="InterPro" id="IPR001251">
    <property type="entry name" value="CRAL-TRIO_dom"/>
</dbReference>
<proteinExistence type="predicted"/>
<dbReference type="CDD" id="cd00170">
    <property type="entry name" value="SEC14"/>
    <property type="match status" value="1"/>
</dbReference>
<dbReference type="EMBL" id="JALNTZ010000001">
    <property type="protein sequence ID" value="KAJ3666642.1"/>
    <property type="molecule type" value="Genomic_DNA"/>
</dbReference>
<dbReference type="GO" id="GO:0016020">
    <property type="term" value="C:membrane"/>
    <property type="evidence" value="ECO:0007669"/>
    <property type="project" value="TreeGrafter"/>
</dbReference>
<dbReference type="SUPFAM" id="SSF52087">
    <property type="entry name" value="CRAL/TRIO domain"/>
    <property type="match status" value="1"/>
</dbReference>
<accession>A0AA38J8Y6</accession>
<feature type="domain" description="CRAL-TRIO" evidence="1">
    <location>
        <begin position="80"/>
        <end position="244"/>
    </location>
</feature>
<sequence length="297" mass="33808">MPFKCIESEKLYSKDPKLTQQDVDIIKEWMKKQPHLPDVEDTQILLFLHSCYYQVEATKTTIDNYFTVRNLCPEIFIALKPDVLKFTSSVGFITILPQKTPDGCIVLMAKLLDAKTDNFNCPNLINLIYMVCMLHFHQHGTDQGIVALFDMKGFTLGHLTKLQLNPIKHALCLVQEGAPVRIKGIHVMNANSLIDKVIALIKPFLKSEIYNMLQFHPPNSDTLYKSVPLECLPKEYGGSQPSSEVLNEQTVKNISDNYGFYNWHDGQKIDETKRVGKSKLVNDVFGVEGTFKKLELD</sequence>
<dbReference type="GO" id="GO:1902936">
    <property type="term" value="F:phosphatidylinositol bisphosphate binding"/>
    <property type="evidence" value="ECO:0007669"/>
    <property type="project" value="TreeGrafter"/>
</dbReference>
<name>A0AA38J8Y6_9CUCU</name>
<dbReference type="InterPro" id="IPR036273">
    <property type="entry name" value="CRAL/TRIO_N_dom_sf"/>
</dbReference>
<evidence type="ECO:0000259" key="1">
    <source>
        <dbReference type="PROSITE" id="PS50191"/>
    </source>
</evidence>
<dbReference type="PANTHER" id="PTHR10174:SF213">
    <property type="entry name" value="CRAL-TRIO DOMAIN-CONTAINING PROTEIN"/>
    <property type="match status" value="1"/>
</dbReference>
<dbReference type="Gene3D" id="1.20.5.1200">
    <property type="entry name" value="Alpha-tocopherol transfer"/>
    <property type="match status" value="1"/>
</dbReference>
<dbReference type="InterPro" id="IPR036865">
    <property type="entry name" value="CRAL-TRIO_dom_sf"/>
</dbReference>
<dbReference type="Gene3D" id="3.40.525.10">
    <property type="entry name" value="CRAL-TRIO lipid binding domain"/>
    <property type="match status" value="1"/>
</dbReference>
<keyword evidence="3" id="KW-1185">Reference proteome</keyword>
<dbReference type="Proteomes" id="UP001168821">
    <property type="component" value="Unassembled WGS sequence"/>
</dbReference>
<evidence type="ECO:0000313" key="2">
    <source>
        <dbReference type="EMBL" id="KAJ3666642.1"/>
    </source>
</evidence>
<evidence type="ECO:0000313" key="3">
    <source>
        <dbReference type="Proteomes" id="UP001168821"/>
    </source>
</evidence>